<evidence type="ECO:0000313" key="5">
    <source>
        <dbReference type="EMBL" id="MFD1846439.1"/>
    </source>
</evidence>
<dbReference type="CDD" id="cd01189">
    <property type="entry name" value="INT_ICEBs1_C_like"/>
    <property type="match status" value="1"/>
</dbReference>
<evidence type="ECO:0000313" key="6">
    <source>
        <dbReference type="Proteomes" id="UP001597307"/>
    </source>
</evidence>
<dbReference type="InterPro" id="IPR011010">
    <property type="entry name" value="DNA_brk_join_enz"/>
</dbReference>
<name>A0ABW4Q6W5_9MICC</name>
<evidence type="ECO:0000259" key="4">
    <source>
        <dbReference type="PROSITE" id="PS51898"/>
    </source>
</evidence>
<dbReference type="PROSITE" id="PS51898">
    <property type="entry name" value="TYR_RECOMBINASE"/>
    <property type="match status" value="1"/>
</dbReference>
<evidence type="ECO:0000256" key="2">
    <source>
        <dbReference type="ARBA" id="ARBA00023125"/>
    </source>
</evidence>
<dbReference type="PANTHER" id="PTHR30349">
    <property type="entry name" value="PHAGE INTEGRASE-RELATED"/>
    <property type="match status" value="1"/>
</dbReference>
<evidence type="ECO:0000256" key="1">
    <source>
        <dbReference type="ARBA" id="ARBA00008857"/>
    </source>
</evidence>
<feature type="domain" description="Tyr recombinase" evidence="4">
    <location>
        <begin position="199"/>
        <end position="409"/>
    </location>
</feature>
<dbReference type="Gene3D" id="1.10.150.130">
    <property type="match status" value="1"/>
</dbReference>
<proteinExistence type="inferred from homology"/>
<dbReference type="RefSeq" id="WP_343878181.1">
    <property type="nucleotide sequence ID" value="NZ_BAAAIJ010000011.1"/>
</dbReference>
<dbReference type="InterPro" id="IPR002104">
    <property type="entry name" value="Integrase_catalytic"/>
</dbReference>
<dbReference type="EMBL" id="JBHUGA010000012">
    <property type="protein sequence ID" value="MFD1846439.1"/>
    <property type="molecule type" value="Genomic_DNA"/>
</dbReference>
<reference evidence="6" key="1">
    <citation type="journal article" date="2019" name="Int. J. Syst. Evol. Microbiol.">
        <title>The Global Catalogue of Microorganisms (GCM) 10K type strain sequencing project: providing services to taxonomists for standard genome sequencing and annotation.</title>
        <authorList>
            <consortium name="The Broad Institute Genomics Platform"/>
            <consortium name="The Broad Institute Genome Sequencing Center for Infectious Disease"/>
            <person name="Wu L."/>
            <person name="Ma J."/>
        </authorList>
    </citation>
    <scope>NUCLEOTIDE SEQUENCE [LARGE SCALE GENOMIC DNA]</scope>
    <source>
        <strain evidence="6">JCM 11496</strain>
    </source>
</reference>
<dbReference type="SUPFAM" id="SSF56349">
    <property type="entry name" value="DNA breaking-rejoining enzymes"/>
    <property type="match status" value="1"/>
</dbReference>
<gene>
    <name evidence="5" type="ORF">ACFSFX_07495</name>
</gene>
<dbReference type="InterPro" id="IPR050090">
    <property type="entry name" value="Tyrosine_recombinase_XerCD"/>
</dbReference>
<dbReference type="Proteomes" id="UP001597307">
    <property type="component" value="Unassembled WGS sequence"/>
</dbReference>
<comment type="similarity">
    <text evidence="1">Belongs to the 'phage' integrase family.</text>
</comment>
<evidence type="ECO:0000256" key="3">
    <source>
        <dbReference type="ARBA" id="ARBA00023172"/>
    </source>
</evidence>
<protein>
    <submittedName>
        <fullName evidence="5">Tyrosine-type recombinase/integrase</fullName>
    </submittedName>
</protein>
<keyword evidence="6" id="KW-1185">Reference proteome</keyword>
<dbReference type="InterPro" id="IPR013762">
    <property type="entry name" value="Integrase-like_cat_sf"/>
</dbReference>
<sequence length="424" mass="46629">MGRARLRRGEIGVPGTKQINKDRWDAWARFGASDGRTVRIERTGRTKAIAIRAVQEAAAARVEGWRLDGEAAAENAVPTVAQLAEDWFRSIEPPKIEVNQIGNAVEASFDTSVRRQTFDQYQSTYRNHIGAGLGQMKVSDVGVKVGSDFLFGLIDGGNGLTRARLARVVLSSILQLAVDQEVLPYNPVRNIKPLPKRRAKPKALNEPSLDEVRSAVRSWRNQPGTFGPPNDGTLADIVDVMLATGTRIGEVLALRWNDVDLVSSVPTVSITGTIVEPRHGPKYRQPAPKSEGSIRKIPLPQFAVDVLLRRRACSLPINTVDAVFWSQNGTFMQPSSVRRSLRSALSAAGVKFDFKVTPHTFRKTVATLLAREAGKGAARSVIGHSKEETTDKYYIEPVTQVEDHRDLIEGAFGRRPEGKLNRST</sequence>
<accession>A0ABW4Q6W5</accession>
<keyword evidence="2" id="KW-0238">DNA-binding</keyword>
<dbReference type="InterPro" id="IPR010998">
    <property type="entry name" value="Integrase_recombinase_N"/>
</dbReference>
<dbReference type="PANTHER" id="PTHR30349:SF64">
    <property type="entry name" value="PROPHAGE INTEGRASE INTD-RELATED"/>
    <property type="match status" value="1"/>
</dbReference>
<comment type="caution">
    <text evidence="5">The sequence shown here is derived from an EMBL/GenBank/DDBJ whole genome shotgun (WGS) entry which is preliminary data.</text>
</comment>
<organism evidence="5 6">
    <name type="scientific">Arthrobacter flavus</name>
    <dbReference type="NCBI Taxonomy" id="95172"/>
    <lineage>
        <taxon>Bacteria</taxon>
        <taxon>Bacillati</taxon>
        <taxon>Actinomycetota</taxon>
        <taxon>Actinomycetes</taxon>
        <taxon>Micrococcales</taxon>
        <taxon>Micrococcaceae</taxon>
        <taxon>Arthrobacter</taxon>
    </lineage>
</organism>
<keyword evidence="3" id="KW-0233">DNA recombination</keyword>
<dbReference type="Pfam" id="PF00589">
    <property type="entry name" value="Phage_integrase"/>
    <property type="match status" value="1"/>
</dbReference>
<dbReference type="Gene3D" id="1.10.443.10">
    <property type="entry name" value="Intergrase catalytic core"/>
    <property type="match status" value="1"/>
</dbReference>